<dbReference type="AlphaFoldDB" id="A0A4Y2F788"/>
<keyword evidence="2" id="KW-1185">Reference proteome</keyword>
<dbReference type="EMBL" id="BGPR01172648">
    <property type="protein sequence ID" value="GBM36286.1"/>
    <property type="molecule type" value="Genomic_DNA"/>
</dbReference>
<name>A0A4Y2F788_ARAVE</name>
<comment type="caution">
    <text evidence="1">The sequence shown here is derived from an EMBL/GenBank/DDBJ whole genome shotgun (WGS) entry which is preliminary data.</text>
</comment>
<evidence type="ECO:0000313" key="1">
    <source>
        <dbReference type="EMBL" id="GBM36286.1"/>
    </source>
</evidence>
<reference evidence="1 2" key="1">
    <citation type="journal article" date="2019" name="Sci. Rep.">
        <title>Orb-weaving spider Araneus ventricosus genome elucidates the spidroin gene catalogue.</title>
        <authorList>
            <person name="Kono N."/>
            <person name="Nakamura H."/>
            <person name="Ohtoshi R."/>
            <person name="Moran D.A.P."/>
            <person name="Shinohara A."/>
            <person name="Yoshida Y."/>
            <person name="Fujiwara M."/>
            <person name="Mori M."/>
            <person name="Tomita M."/>
            <person name="Arakawa K."/>
        </authorList>
    </citation>
    <scope>NUCLEOTIDE SEQUENCE [LARGE SCALE GENOMIC DNA]</scope>
</reference>
<evidence type="ECO:0000313" key="2">
    <source>
        <dbReference type="Proteomes" id="UP000499080"/>
    </source>
</evidence>
<proteinExistence type="predicted"/>
<accession>A0A4Y2F788</accession>
<sequence>MLSKATDSIDGFINAQELHQITPCQNNFRRCESLSKVSWRETEGLSICSNITPDWLVYRVINAAMIRTCMWRKQRKVHLKLQSGLICFSLGDREGGWVKNGNCVGQFSPRHLRCVD</sequence>
<organism evidence="1 2">
    <name type="scientific">Araneus ventricosus</name>
    <name type="common">Orbweaver spider</name>
    <name type="synonym">Epeira ventricosa</name>
    <dbReference type="NCBI Taxonomy" id="182803"/>
    <lineage>
        <taxon>Eukaryota</taxon>
        <taxon>Metazoa</taxon>
        <taxon>Ecdysozoa</taxon>
        <taxon>Arthropoda</taxon>
        <taxon>Chelicerata</taxon>
        <taxon>Arachnida</taxon>
        <taxon>Araneae</taxon>
        <taxon>Araneomorphae</taxon>
        <taxon>Entelegynae</taxon>
        <taxon>Araneoidea</taxon>
        <taxon>Araneidae</taxon>
        <taxon>Araneus</taxon>
    </lineage>
</organism>
<protein>
    <submittedName>
        <fullName evidence="1">Uncharacterized protein</fullName>
    </submittedName>
</protein>
<gene>
    <name evidence="1" type="ORF">AVEN_61237_1</name>
</gene>
<dbReference type="Proteomes" id="UP000499080">
    <property type="component" value="Unassembled WGS sequence"/>
</dbReference>